<keyword evidence="2" id="KW-1185">Reference proteome</keyword>
<proteinExistence type="predicted"/>
<evidence type="ECO:0000313" key="1">
    <source>
        <dbReference type="EMBL" id="KAJ3578311.1"/>
    </source>
</evidence>
<organism evidence="1 2">
    <name type="scientific">Xylaria arbuscula</name>
    <dbReference type="NCBI Taxonomy" id="114810"/>
    <lineage>
        <taxon>Eukaryota</taxon>
        <taxon>Fungi</taxon>
        <taxon>Dikarya</taxon>
        <taxon>Ascomycota</taxon>
        <taxon>Pezizomycotina</taxon>
        <taxon>Sordariomycetes</taxon>
        <taxon>Xylariomycetidae</taxon>
        <taxon>Xylariales</taxon>
        <taxon>Xylariaceae</taxon>
        <taxon>Xylaria</taxon>
    </lineage>
</organism>
<dbReference type="AlphaFoldDB" id="A0A9W8NJI8"/>
<protein>
    <submittedName>
        <fullName evidence="1">Uncharacterized protein</fullName>
    </submittedName>
</protein>
<dbReference type="Proteomes" id="UP001148614">
    <property type="component" value="Unassembled WGS sequence"/>
</dbReference>
<evidence type="ECO:0000313" key="2">
    <source>
        <dbReference type="Proteomes" id="UP001148614"/>
    </source>
</evidence>
<gene>
    <name evidence="1" type="ORF">NPX13_g2251</name>
</gene>
<reference evidence="1" key="1">
    <citation type="submission" date="2022-07" db="EMBL/GenBank/DDBJ databases">
        <title>Genome Sequence of Xylaria arbuscula.</title>
        <authorList>
            <person name="Buettner E."/>
        </authorList>
    </citation>
    <scope>NUCLEOTIDE SEQUENCE</scope>
    <source>
        <strain evidence="1">VT107</strain>
    </source>
</reference>
<comment type="caution">
    <text evidence="1">The sequence shown here is derived from an EMBL/GenBank/DDBJ whole genome shotgun (WGS) entry which is preliminary data.</text>
</comment>
<sequence>MAGLSRDDLTGWSERPIVRFSDQRHSAMLFIRSCPFTRDEETFNDCLGHCSICCTGFSADKISKEFRKQCNALFGDGRWLDRGCRVEISNNITCLTSSLFSSVRSDFVDFARKFATKVEKGMQKAEQPKQTNHGSSAELGAALLKHQAEVKAQGTETLEKYLNEIAHNTSATAWLATMYSRYFGYQRRRIDSLYSQSGDLYAERKVKEKENICIVATRIMNKLYPYWGVYSSLIFNALKETRFKASYLEDISKKELDQIADLVVTLLLQTEINLTISKDTPIINPAFFLAIFLEQPYSEICKTIGLDRFSDLDLQEEINVLAGSLGQLGLECGQIPVSTLVAKSGMEFECHEENLVIRLGPLQSVQSGQGNSHQGSPHNWSEAGNDWMQFVNLENTELPGREGSNGHLGSA</sequence>
<accession>A0A9W8NJI8</accession>
<name>A0A9W8NJI8_9PEZI</name>
<dbReference type="EMBL" id="JANPWZ010000232">
    <property type="protein sequence ID" value="KAJ3578311.1"/>
    <property type="molecule type" value="Genomic_DNA"/>
</dbReference>